<dbReference type="InterPro" id="IPR010921">
    <property type="entry name" value="Trp_repressor/repl_initiator"/>
</dbReference>
<dbReference type="GO" id="GO:0004803">
    <property type="term" value="F:transposase activity"/>
    <property type="evidence" value="ECO:0007669"/>
    <property type="project" value="InterPro"/>
</dbReference>
<dbReference type="EMBL" id="BART01032375">
    <property type="protein sequence ID" value="GAH10270.1"/>
    <property type="molecule type" value="Genomic_DNA"/>
</dbReference>
<gene>
    <name evidence="1" type="ORF">S01H4_55967</name>
</gene>
<organism evidence="1">
    <name type="scientific">marine sediment metagenome</name>
    <dbReference type="NCBI Taxonomy" id="412755"/>
    <lineage>
        <taxon>unclassified sequences</taxon>
        <taxon>metagenomes</taxon>
        <taxon>ecological metagenomes</taxon>
    </lineage>
</organism>
<comment type="caution">
    <text evidence="1">The sequence shown here is derived from an EMBL/GenBank/DDBJ whole genome shotgun (WGS) entry which is preliminary data.</text>
</comment>
<dbReference type="GO" id="GO:0006313">
    <property type="term" value="P:DNA transposition"/>
    <property type="evidence" value="ECO:0007669"/>
    <property type="project" value="InterPro"/>
</dbReference>
<dbReference type="InterPro" id="IPR036388">
    <property type="entry name" value="WH-like_DNA-bd_sf"/>
</dbReference>
<protein>
    <recommendedName>
        <fullName evidence="2">Transposase</fullName>
    </recommendedName>
</protein>
<dbReference type="Gene3D" id="1.10.10.10">
    <property type="entry name" value="Winged helix-like DNA-binding domain superfamily/Winged helix DNA-binding domain"/>
    <property type="match status" value="1"/>
</dbReference>
<dbReference type="Pfam" id="PF01527">
    <property type="entry name" value="HTH_Tnp_1"/>
    <property type="match status" value="1"/>
</dbReference>
<name>X1DPT4_9ZZZZ</name>
<dbReference type="SUPFAM" id="SSF48295">
    <property type="entry name" value="TrpR-like"/>
    <property type="match status" value="1"/>
</dbReference>
<accession>X1DPT4</accession>
<evidence type="ECO:0000313" key="1">
    <source>
        <dbReference type="EMBL" id="GAH10270.1"/>
    </source>
</evidence>
<dbReference type="GO" id="GO:0043565">
    <property type="term" value="F:sequence-specific DNA binding"/>
    <property type="evidence" value="ECO:0007669"/>
    <property type="project" value="InterPro"/>
</dbReference>
<sequence>MKYRKWSSRDKTRIILDYLRTQKAAEICTKYGIHQNQLYRWRDDFLKNAHRAFEVNGITKKEHNLSKEIKELKSIIGELTFELKKMEGEEY</sequence>
<proteinExistence type="predicted"/>
<evidence type="ECO:0008006" key="2">
    <source>
        <dbReference type="Google" id="ProtNLM"/>
    </source>
</evidence>
<reference evidence="1" key="1">
    <citation type="journal article" date="2014" name="Front. Microbiol.">
        <title>High frequency of phylogenetically diverse reductive dehalogenase-homologous genes in deep subseafloor sedimentary metagenomes.</title>
        <authorList>
            <person name="Kawai M."/>
            <person name="Futagami T."/>
            <person name="Toyoda A."/>
            <person name="Takaki Y."/>
            <person name="Nishi S."/>
            <person name="Hori S."/>
            <person name="Arai W."/>
            <person name="Tsubouchi T."/>
            <person name="Morono Y."/>
            <person name="Uchiyama I."/>
            <person name="Ito T."/>
            <person name="Fujiyama A."/>
            <person name="Inagaki F."/>
            <person name="Takami H."/>
        </authorList>
    </citation>
    <scope>NUCLEOTIDE SEQUENCE</scope>
    <source>
        <strain evidence="1">Expedition CK06-06</strain>
    </source>
</reference>
<dbReference type="InterPro" id="IPR002514">
    <property type="entry name" value="Transposase_8"/>
</dbReference>
<dbReference type="AlphaFoldDB" id="X1DPT4"/>